<organism evidence="2">
    <name type="scientific">marine metagenome</name>
    <dbReference type="NCBI Taxonomy" id="408172"/>
    <lineage>
        <taxon>unclassified sequences</taxon>
        <taxon>metagenomes</taxon>
        <taxon>ecological metagenomes</taxon>
    </lineage>
</organism>
<dbReference type="EMBL" id="UINC01147103">
    <property type="protein sequence ID" value="SVD38231.1"/>
    <property type="molecule type" value="Genomic_DNA"/>
</dbReference>
<reference evidence="2" key="1">
    <citation type="submission" date="2018-05" db="EMBL/GenBank/DDBJ databases">
        <authorList>
            <person name="Lanie J.A."/>
            <person name="Ng W.-L."/>
            <person name="Kazmierczak K.M."/>
            <person name="Andrzejewski T.M."/>
            <person name="Davidsen T.M."/>
            <person name="Wayne K.J."/>
            <person name="Tettelin H."/>
            <person name="Glass J.I."/>
            <person name="Rusch D."/>
            <person name="Podicherti R."/>
            <person name="Tsui H.-C.T."/>
            <person name="Winkler M.E."/>
        </authorList>
    </citation>
    <scope>NUCLEOTIDE SEQUENCE</scope>
</reference>
<feature type="non-terminal residue" evidence="2">
    <location>
        <position position="1"/>
    </location>
</feature>
<dbReference type="AlphaFoldDB" id="A0A382UX43"/>
<protein>
    <submittedName>
        <fullName evidence="2">Uncharacterized protein</fullName>
    </submittedName>
</protein>
<name>A0A382UX43_9ZZZZ</name>
<gene>
    <name evidence="2" type="ORF">METZ01_LOCUS391085</name>
</gene>
<sequence length="53" mass="6060">VQRPSYMNPEIEGSTTIPTTSKGNENWKYTNLKPISNTNFNRSYKLNPDIEIG</sequence>
<feature type="region of interest" description="Disordered" evidence="1">
    <location>
        <begin position="1"/>
        <end position="22"/>
    </location>
</feature>
<evidence type="ECO:0000256" key="1">
    <source>
        <dbReference type="SAM" id="MobiDB-lite"/>
    </source>
</evidence>
<accession>A0A382UX43</accession>
<proteinExistence type="predicted"/>
<feature type="non-terminal residue" evidence="2">
    <location>
        <position position="53"/>
    </location>
</feature>
<feature type="compositionally biased region" description="Polar residues" evidence="1">
    <location>
        <begin position="13"/>
        <end position="22"/>
    </location>
</feature>
<evidence type="ECO:0000313" key="2">
    <source>
        <dbReference type="EMBL" id="SVD38231.1"/>
    </source>
</evidence>